<evidence type="ECO:0000313" key="1">
    <source>
        <dbReference type="EMBL" id="CAK8673543.1"/>
    </source>
</evidence>
<dbReference type="Proteomes" id="UP001642483">
    <property type="component" value="Unassembled WGS sequence"/>
</dbReference>
<protein>
    <submittedName>
        <fullName evidence="1">Uncharacterized protein</fullName>
    </submittedName>
</protein>
<proteinExistence type="predicted"/>
<sequence length="129" mass="14688">MSSVAEIIELLSFLTYNHRVIFVSRQDSRRCFVRENLTDLENTPLGSMLRAANVAPLSEVLYRLTDDEKKEIAERTKKILEEHDELDFAIATACATNNKGLKDAIINQLITFIESEALSLLNQNNFNEI</sequence>
<comment type="caution">
    <text evidence="1">The sequence shown here is derived from an EMBL/GenBank/DDBJ whole genome shotgun (WGS) entry which is preliminary data.</text>
</comment>
<organism evidence="1 2">
    <name type="scientific">Clavelina lepadiformis</name>
    <name type="common">Light-bulb sea squirt</name>
    <name type="synonym">Ascidia lepadiformis</name>
    <dbReference type="NCBI Taxonomy" id="159417"/>
    <lineage>
        <taxon>Eukaryota</taxon>
        <taxon>Metazoa</taxon>
        <taxon>Chordata</taxon>
        <taxon>Tunicata</taxon>
        <taxon>Ascidiacea</taxon>
        <taxon>Aplousobranchia</taxon>
        <taxon>Clavelinidae</taxon>
        <taxon>Clavelina</taxon>
    </lineage>
</organism>
<keyword evidence="2" id="KW-1185">Reference proteome</keyword>
<evidence type="ECO:0000313" key="2">
    <source>
        <dbReference type="Proteomes" id="UP001642483"/>
    </source>
</evidence>
<name>A0ABP0F4A0_CLALP</name>
<reference evidence="1 2" key="1">
    <citation type="submission" date="2024-02" db="EMBL/GenBank/DDBJ databases">
        <authorList>
            <person name="Daric V."/>
            <person name="Darras S."/>
        </authorList>
    </citation>
    <scope>NUCLEOTIDE SEQUENCE [LARGE SCALE GENOMIC DNA]</scope>
</reference>
<accession>A0ABP0F4A0</accession>
<gene>
    <name evidence="1" type="ORF">CVLEPA_LOCUS3326</name>
</gene>
<dbReference type="EMBL" id="CAWYQH010000002">
    <property type="protein sequence ID" value="CAK8673543.1"/>
    <property type="molecule type" value="Genomic_DNA"/>
</dbReference>